<accession>A0A6P8IQN6</accession>
<dbReference type="PANTHER" id="PTHR36981:SF1">
    <property type="entry name" value="P2X PURINORECEPTOR 7 INTRACELLULAR DOMAIN-CONTAINING PROTEIN"/>
    <property type="match status" value="1"/>
</dbReference>
<dbReference type="OrthoDB" id="5967828at2759"/>
<reference evidence="3" key="1">
    <citation type="submission" date="2025-08" db="UniProtKB">
        <authorList>
            <consortium name="RefSeq"/>
        </authorList>
    </citation>
    <scope>IDENTIFICATION</scope>
    <source>
        <tissue evidence="3">Tentacle</tissue>
    </source>
</reference>
<feature type="domain" description="P2X purinoreceptor 7 intracellular" evidence="1">
    <location>
        <begin position="59"/>
        <end position="208"/>
    </location>
</feature>
<protein>
    <submittedName>
        <fullName evidence="3">P2X purinoceptor 7-like</fullName>
    </submittedName>
</protein>
<organism evidence="2 3">
    <name type="scientific">Actinia tenebrosa</name>
    <name type="common">Australian red waratah sea anemone</name>
    <dbReference type="NCBI Taxonomy" id="6105"/>
    <lineage>
        <taxon>Eukaryota</taxon>
        <taxon>Metazoa</taxon>
        <taxon>Cnidaria</taxon>
        <taxon>Anthozoa</taxon>
        <taxon>Hexacorallia</taxon>
        <taxon>Actiniaria</taxon>
        <taxon>Actiniidae</taxon>
        <taxon>Actinia</taxon>
    </lineage>
</organism>
<proteinExistence type="predicted"/>
<sequence>MSSSSSSTSNISDMSSEDLDEFFAEELEESFDFQGYQFQLIRRRSLSEEEDSDSNSSSSLIEAVNLRLQNSDWCTCEHCQLMDRDVECICCHEVPQIISENQQVFEEENLSEPISCVTNNPGFKAVCLNRWVLEAAWFQYRQYYGNKTLYQGPEHKRKRHIAYRQLVRLCWGVLGKEIRVVLPSCAVMCIRAHFPPPGLEEDFEYTGFLYADE</sequence>
<evidence type="ECO:0000313" key="2">
    <source>
        <dbReference type="Proteomes" id="UP000515163"/>
    </source>
</evidence>
<dbReference type="InterPro" id="IPR046815">
    <property type="entry name" value="P2RX7_C"/>
</dbReference>
<dbReference type="GeneID" id="116303222"/>
<dbReference type="KEGG" id="aten:116303222"/>
<name>A0A6P8IQN6_ACTTE</name>
<evidence type="ECO:0000313" key="3">
    <source>
        <dbReference type="RefSeq" id="XP_031568583.1"/>
    </source>
</evidence>
<dbReference type="Proteomes" id="UP000515163">
    <property type="component" value="Unplaced"/>
</dbReference>
<dbReference type="RefSeq" id="XP_031568583.1">
    <property type="nucleotide sequence ID" value="XM_031712723.1"/>
</dbReference>
<dbReference type="PANTHER" id="PTHR36981">
    <property type="entry name" value="ZGC:195170"/>
    <property type="match status" value="1"/>
</dbReference>
<keyword evidence="2" id="KW-1185">Reference proteome</keyword>
<gene>
    <name evidence="3" type="primary">LOC116303222</name>
</gene>
<dbReference type="AlphaFoldDB" id="A0A6P8IQN6"/>
<dbReference type="InParanoid" id="A0A6P8IQN6"/>
<evidence type="ECO:0000259" key="1">
    <source>
        <dbReference type="Pfam" id="PF20478"/>
    </source>
</evidence>
<dbReference type="Pfam" id="PF20478">
    <property type="entry name" value="P2RX7_C"/>
    <property type="match status" value="1"/>
</dbReference>